<accession>A0A8S9XRG0</accession>
<protein>
    <submittedName>
        <fullName evidence="2">Uncharacterized protein</fullName>
    </submittedName>
</protein>
<evidence type="ECO:0000313" key="2">
    <source>
        <dbReference type="EMBL" id="KAF6210175.1"/>
    </source>
</evidence>
<evidence type="ECO:0000256" key="1">
    <source>
        <dbReference type="SAM" id="MobiDB-lite"/>
    </source>
</evidence>
<feature type="region of interest" description="Disordered" evidence="1">
    <location>
        <begin position="1"/>
        <end position="36"/>
    </location>
</feature>
<dbReference type="EMBL" id="WIXP02000005">
    <property type="protein sequence ID" value="KAF6210175.1"/>
    <property type="molecule type" value="Genomic_DNA"/>
</dbReference>
<keyword evidence="3" id="KW-1185">Reference proteome</keyword>
<dbReference type="AlphaFoldDB" id="A0A8S9XRG0"/>
<feature type="compositionally biased region" description="Basic residues" evidence="1">
    <location>
        <begin position="1"/>
        <end position="11"/>
    </location>
</feature>
<organism evidence="2 3">
    <name type="scientific">Apolygus lucorum</name>
    <name type="common">Small green plant bug</name>
    <name type="synonym">Lygocoris lucorum</name>
    <dbReference type="NCBI Taxonomy" id="248454"/>
    <lineage>
        <taxon>Eukaryota</taxon>
        <taxon>Metazoa</taxon>
        <taxon>Ecdysozoa</taxon>
        <taxon>Arthropoda</taxon>
        <taxon>Hexapoda</taxon>
        <taxon>Insecta</taxon>
        <taxon>Pterygota</taxon>
        <taxon>Neoptera</taxon>
        <taxon>Paraneoptera</taxon>
        <taxon>Hemiptera</taxon>
        <taxon>Heteroptera</taxon>
        <taxon>Panheteroptera</taxon>
        <taxon>Cimicomorpha</taxon>
        <taxon>Miridae</taxon>
        <taxon>Mirini</taxon>
        <taxon>Apolygus</taxon>
    </lineage>
</organism>
<comment type="caution">
    <text evidence="2">The sequence shown here is derived from an EMBL/GenBank/DDBJ whole genome shotgun (WGS) entry which is preliminary data.</text>
</comment>
<reference evidence="2" key="1">
    <citation type="journal article" date="2021" name="Mol. Ecol. Resour.">
        <title>Apolygus lucorum genome provides insights into omnivorousness and mesophyll feeding.</title>
        <authorList>
            <person name="Liu Y."/>
            <person name="Liu H."/>
            <person name="Wang H."/>
            <person name="Huang T."/>
            <person name="Liu B."/>
            <person name="Yang B."/>
            <person name="Yin L."/>
            <person name="Li B."/>
            <person name="Zhang Y."/>
            <person name="Zhang S."/>
            <person name="Jiang F."/>
            <person name="Zhang X."/>
            <person name="Ren Y."/>
            <person name="Wang B."/>
            <person name="Wang S."/>
            <person name="Lu Y."/>
            <person name="Wu K."/>
            <person name="Fan W."/>
            <person name="Wang G."/>
        </authorList>
    </citation>
    <scope>NUCLEOTIDE SEQUENCE</scope>
    <source>
        <strain evidence="2">12Hb</strain>
    </source>
</reference>
<gene>
    <name evidence="2" type="ORF">GE061_013277</name>
</gene>
<dbReference type="Proteomes" id="UP000466442">
    <property type="component" value="Linkage Group LG5"/>
</dbReference>
<name>A0A8S9XRG0_APOLU</name>
<sequence>MVPKKEKKTKGRRDADEDEKAIKPFPGNDLSPEGSQGTYLPISPNFLQPFVIPAALPASLPPLDLAAASTDGATFHVSLAASSRPSILTADAREFESHLPLRLSSAIPPPSLACCLRSVNFVICEDFSYLPVPWTSCCSEKGSS</sequence>
<proteinExistence type="predicted"/>
<evidence type="ECO:0000313" key="3">
    <source>
        <dbReference type="Proteomes" id="UP000466442"/>
    </source>
</evidence>